<keyword evidence="4" id="KW-0561">Oxygen transport</keyword>
<dbReference type="CDD" id="cd14766">
    <property type="entry name" value="CeGLB25-like"/>
    <property type="match status" value="1"/>
</dbReference>
<dbReference type="Pfam" id="PF00042">
    <property type="entry name" value="Globin"/>
    <property type="match status" value="1"/>
</dbReference>
<dbReference type="SUPFAM" id="SSF46458">
    <property type="entry name" value="Globin-like"/>
    <property type="match status" value="1"/>
</dbReference>
<protein>
    <submittedName>
        <fullName evidence="7">Neuroglobin-1</fullName>
    </submittedName>
</protein>
<dbReference type="InterPro" id="IPR012292">
    <property type="entry name" value="Globin/Proto"/>
</dbReference>
<dbReference type="PANTHER" id="PTHR46458:SF5">
    <property type="entry name" value="GLOBIN FAMILY PROFILE DOMAIN-CONTAINING PROTEIN"/>
    <property type="match status" value="1"/>
</dbReference>
<dbReference type="HOGENOM" id="CLU_098781_1_0_1"/>
<feature type="compositionally biased region" description="Basic and acidic residues" evidence="5">
    <location>
        <begin position="1"/>
        <end position="24"/>
    </location>
</feature>
<evidence type="ECO:0000256" key="3">
    <source>
        <dbReference type="ARBA" id="ARBA00023004"/>
    </source>
</evidence>
<feature type="domain" description="Globin" evidence="6">
    <location>
        <begin position="34"/>
        <end position="190"/>
    </location>
</feature>
<dbReference type="InterPro" id="IPR009050">
    <property type="entry name" value="Globin-like_sf"/>
</dbReference>
<accession>K1RX51</accession>
<evidence type="ECO:0000256" key="1">
    <source>
        <dbReference type="ARBA" id="ARBA00022617"/>
    </source>
</evidence>
<dbReference type="Gene3D" id="1.10.490.10">
    <property type="entry name" value="Globins"/>
    <property type="match status" value="1"/>
</dbReference>
<dbReference type="GO" id="GO:0020037">
    <property type="term" value="F:heme binding"/>
    <property type="evidence" value="ECO:0007669"/>
    <property type="project" value="InterPro"/>
</dbReference>
<comment type="similarity">
    <text evidence="4">Belongs to the globin family.</text>
</comment>
<dbReference type="GO" id="GO:0005344">
    <property type="term" value="F:oxygen carrier activity"/>
    <property type="evidence" value="ECO:0007669"/>
    <property type="project" value="UniProtKB-KW"/>
</dbReference>
<keyword evidence="2" id="KW-0479">Metal-binding</keyword>
<feature type="region of interest" description="Disordered" evidence="5">
    <location>
        <begin position="201"/>
        <end position="246"/>
    </location>
</feature>
<keyword evidence="1 4" id="KW-0349">Heme</keyword>
<evidence type="ECO:0000256" key="5">
    <source>
        <dbReference type="SAM" id="MobiDB-lite"/>
    </source>
</evidence>
<sequence length="246" mass="28054">MGCRLSKTEKEEETKDFDKLEEKTSVPQVDPRLPIDAREAFKLKQSWKGIKRKIEETALLVTRDGVNYSGKLFKTNANLKYIFAHFSKLETEDDMRENEALEHHATFVMTTLDEAISNIDNYNYVIDHLHRTGATHQRFIDFSSENFGKIKEPFLEAVKITLGDRYTDYMANVYTKTIDFILSALSHGYLDKNQCYELQSTKSPVTSSDQQSTKSPGKNEQPDQVNGVPSSDQSGVPKIENSTKPE</sequence>
<reference evidence="7" key="1">
    <citation type="journal article" date="2012" name="Nature">
        <title>The oyster genome reveals stress adaptation and complexity of shell formation.</title>
        <authorList>
            <person name="Zhang G."/>
            <person name="Fang X."/>
            <person name="Guo X."/>
            <person name="Li L."/>
            <person name="Luo R."/>
            <person name="Xu F."/>
            <person name="Yang P."/>
            <person name="Zhang L."/>
            <person name="Wang X."/>
            <person name="Qi H."/>
            <person name="Xiong Z."/>
            <person name="Que H."/>
            <person name="Xie Y."/>
            <person name="Holland P.W."/>
            <person name="Paps J."/>
            <person name="Zhu Y."/>
            <person name="Wu F."/>
            <person name="Chen Y."/>
            <person name="Wang J."/>
            <person name="Peng C."/>
            <person name="Meng J."/>
            <person name="Yang L."/>
            <person name="Liu J."/>
            <person name="Wen B."/>
            <person name="Zhang N."/>
            <person name="Huang Z."/>
            <person name="Zhu Q."/>
            <person name="Feng Y."/>
            <person name="Mount A."/>
            <person name="Hedgecock D."/>
            <person name="Xu Z."/>
            <person name="Liu Y."/>
            <person name="Domazet-Loso T."/>
            <person name="Du Y."/>
            <person name="Sun X."/>
            <person name="Zhang S."/>
            <person name="Liu B."/>
            <person name="Cheng P."/>
            <person name="Jiang X."/>
            <person name="Li J."/>
            <person name="Fan D."/>
            <person name="Wang W."/>
            <person name="Fu W."/>
            <person name="Wang T."/>
            <person name="Wang B."/>
            <person name="Zhang J."/>
            <person name="Peng Z."/>
            <person name="Li Y."/>
            <person name="Li N."/>
            <person name="Wang J."/>
            <person name="Chen M."/>
            <person name="He Y."/>
            <person name="Tan F."/>
            <person name="Song X."/>
            <person name="Zheng Q."/>
            <person name="Huang R."/>
            <person name="Yang H."/>
            <person name="Du X."/>
            <person name="Chen L."/>
            <person name="Yang M."/>
            <person name="Gaffney P.M."/>
            <person name="Wang S."/>
            <person name="Luo L."/>
            <person name="She Z."/>
            <person name="Ming Y."/>
            <person name="Huang W."/>
            <person name="Zhang S."/>
            <person name="Huang B."/>
            <person name="Zhang Y."/>
            <person name="Qu T."/>
            <person name="Ni P."/>
            <person name="Miao G."/>
            <person name="Wang J."/>
            <person name="Wang Q."/>
            <person name="Steinberg C.E."/>
            <person name="Wang H."/>
            <person name="Li N."/>
            <person name="Qian L."/>
            <person name="Zhang G."/>
            <person name="Li Y."/>
            <person name="Yang H."/>
            <person name="Liu X."/>
            <person name="Wang J."/>
            <person name="Yin Y."/>
            <person name="Wang J."/>
        </authorList>
    </citation>
    <scope>NUCLEOTIDE SEQUENCE [LARGE SCALE GENOMIC DNA]</scope>
    <source>
        <strain evidence="7">05x7-T-G4-1.051#20</strain>
    </source>
</reference>
<dbReference type="InParanoid" id="K1RX51"/>
<dbReference type="InterPro" id="IPR000971">
    <property type="entry name" value="Globin"/>
</dbReference>
<keyword evidence="3" id="KW-0408">Iron</keyword>
<dbReference type="GO" id="GO:0019825">
    <property type="term" value="F:oxygen binding"/>
    <property type="evidence" value="ECO:0007669"/>
    <property type="project" value="InterPro"/>
</dbReference>
<dbReference type="AlphaFoldDB" id="K1RX51"/>
<evidence type="ECO:0000256" key="4">
    <source>
        <dbReference type="RuleBase" id="RU000356"/>
    </source>
</evidence>
<feature type="region of interest" description="Disordered" evidence="5">
    <location>
        <begin position="1"/>
        <end position="28"/>
    </location>
</feature>
<organism evidence="7">
    <name type="scientific">Magallana gigas</name>
    <name type="common">Pacific oyster</name>
    <name type="synonym">Crassostrea gigas</name>
    <dbReference type="NCBI Taxonomy" id="29159"/>
    <lineage>
        <taxon>Eukaryota</taxon>
        <taxon>Metazoa</taxon>
        <taxon>Spiralia</taxon>
        <taxon>Lophotrochozoa</taxon>
        <taxon>Mollusca</taxon>
        <taxon>Bivalvia</taxon>
        <taxon>Autobranchia</taxon>
        <taxon>Pteriomorphia</taxon>
        <taxon>Ostreida</taxon>
        <taxon>Ostreoidea</taxon>
        <taxon>Ostreidae</taxon>
        <taxon>Magallana</taxon>
    </lineage>
</organism>
<dbReference type="GO" id="GO:0046872">
    <property type="term" value="F:metal ion binding"/>
    <property type="evidence" value="ECO:0007669"/>
    <property type="project" value="UniProtKB-KW"/>
</dbReference>
<gene>
    <name evidence="7" type="ORF">CGI_10027926</name>
</gene>
<evidence type="ECO:0000313" key="7">
    <source>
        <dbReference type="EMBL" id="EKC39516.1"/>
    </source>
</evidence>
<keyword evidence="4" id="KW-0813">Transport</keyword>
<evidence type="ECO:0000256" key="2">
    <source>
        <dbReference type="ARBA" id="ARBA00022723"/>
    </source>
</evidence>
<dbReference type="EMBL" id="JH818386">
    <property type="protein sequence ID" value="EKC39516.1"/>
    <property type="molecule type" value="Genomic_DNA"/>
</dbReference>
<evidence type="ECO:0000259" key="6">
    <source>
        <dbReference type="PROSITE" id="PS01033"/>
    </source>
</evidence>
<dbReference type="PROSITE" id="PS01033">
    <property type="entry name" value="GLOBIN"/>
    <property type="match status" value="1"/>
</dbReference>
<proteinExistence type="inferred from homology"/>
<name>K1RX51_MAGGI</name>
<feature type="compositionally biased region" description="Polar residues" evidence="5">
    <location>
        <begin position="201"/>
        <end position="240"/>
    </location>
</feature>
<dbReference type="InterPro" id="IPR050532">
    <property type="entry name" value="Globin-like_OT"/>
</dbReference>
<dbReference type="PANTHER" id="PTHR46458">
    <property type="entry name" value="BLR2807 PROTEIN"/>
    <property type="match status" value="1"/>
</dbReference>